<feature type="compositionally biased region" description="Polar residues" evidence="3">
    <location>
        <begin position="92"/>
        <end position="101"/>
    </location>
</feature>
<sequence length="193" mass="22008">MISVGWPLSKNSRIHLEILIQLYVASFNELKKDTGYNDEALIDKFEKGLNSALVDKIYNLPEMPTTLKGWIQWATKLDRQWRQREAKKKVATTPTTRQVSPSFKPPARTFQPTPAPAPSQTAFVTKESDVVPIEIDSGWKKVRSIICYKCRKPGHIAKNCPSSVDINSMDFDTLKAYMKEELAKEEESSKENF</sequence>
<keyword evidence="6" id="KW-1185">Reference proteome</keyword>
<keyword evidence="2" id="KW-0862">Zinc</keyword>
<keyword evidence="2" id="KW-0863">Zinc-finger</keyword>
<proteinExistence type="predicted"/>
<evidence type="ECO:0000313" key="6">
    <source>
        <dbReference type="Proteomes" id="UP000054279"/>
    </source>
</evidence>
<dbReference type="GO" id="GO:0008270">
    <property type="term" value="F:zinc ion binding"/>
    <property type="evidence" value="ECO:0007669"/>
    <property type="project" value="UniProtKB-KW"/>
</dbReference>
<dbReference type="PROSITE" id="PS50158">
    <property type="entry name" value="ZF_CCHC"/>
    <property type="match status" value="1"/>
</dbReference>
<keyword evidence="1" id="KW-0507">mRNA processing</keyword>
<organism evidence="5 6">
    <name type="scientific">Sphaerobolus stellatus (strain SS14)</name>
    <dbReference type="NCBI Taxonomy" id="990650"/>
    <lineage>
        <taxon>Eukaryota</taxon>
        <taxon>Fungi</taxon>
        <taxon>Dikarya</taxon>
        <taxon>Basidiomycota</taxon>
        <taxon>Agaricomycotina</taxon>
        <taxon>Agaricomycetes</taxon>
        <taxon>Phallomycetidae</taxon>
        <taxon>Geastrales</taxon>
        <taxon>Sphaerobolaceae</taxon>
        <taxon>Sphaerobolus</taxon>
    </lineage>
</organism>
<feature type="domain" description="CCHC-type" evidence="4">
    <location>
        <begin position="147"/>
        <end position="162"/>
    </location>
</feature>
<evidence type="ECO:0000256" key="3">
    <source>
        <dbReference type="SAM" id="MobiDB-lite"/>
    </source>
</evidence>
<evidence type="ECO:0000313" key="5">
    <source>
        <dbReference type="EMBL" id="KIJ34513.1"/>
    </source>
</evidence>
<dbReference type="Gene3D" id="4.10.60.10">
    <property type="entry name" value="Zinc finger, CCHC-type"/>
    <property type="match status" value="1"/>
</dbReference>
<dbReference type="AlphaFoldDB" id="A0A0C9TVZ8"/>
<evidence type="ECO:0000256" key="1">
    <source>
        <dbReference type="ARBA" id="ARBA00022664"/>
    </source>
</evidence>
<dbReference type="InterPro" id="IPR036875">
    <property type="entry name" value="Znf_CCHC_sf"/>
</dbReference>
<gene>
    <name evidence="5" type="ORF">M422DRAFT_263484</name>
</gene>
<keyword evidence="2" id="KW-0479">Metal-binding</keyword>
<dbReference type="InterPro" id="IPR001878">
    <property type="entry name" value="Znf_CCHC"/>
</dbReference>
<evidence type="ECO:0000259" key="4">
    <source>
        <dbReference type="PROSITE" id="PS50158"/>
    </source>
</evidence>
<dbReference type="HOGENOM" id="CLU_126885_0_0_1"/>
<dbReference type="SUPFAM" id="SSF57756">
    <property type="entry name" value="Retrovirus zinc finger-like domains"/>
    <property type="match status" value="1"/>
</dbReference>
<dbReference type="GO" id="GO:0006397">
    <property type="term" value="P:mRNA processing"/>
    <property type="evidence" value="ECO:0007669"/>
    <property type="project" value="UniProtKB-KW"/>
</dbReference>
<accession>A0A0C9TVZ8</accession>
<dbReference type="Proteomes" id="UP000054279">
    <property type="component" value="Unassembled WGS sequence"/>
</dbReference>
<evidence type="ECO:0000256" key="2">
    <source>
        <dbReference type="PROSITE-ProRule" id="PRU00047"/>
    </source>
</evidence>
<protein>
    <recommendedName>
        <fullName evidence="4">CCHC-type domain-containing protein</fullName>
    </recommendedName>
</protein>
<dbReference type="EMBL" id="KN837199">
    <property type="protein sequence ID" value="KIJ34513.1"/>
    <property type="molecule type" value="Genomic_DNA"/>
</dbReference>
<reference evidence="5 6" key="1">
    <citation type="submission" date="2014-06" db="EMBL/GenBank/DDBJ databases">
        <title>Evolutionary Origins and Diversification of the Mycorrhizal Mutualists.</title>
        <authorList>
            <consortium name="DOE Joint Genome Institute"/>
            <consortium name="Mycorrhizal Genomics Consortium"/>
            <person name="Kohler A."/>
            <person name="Kuo A."/>
            <person name="Nagy L.G."/>
            <person name="Floudas D."/>
            <person name="Copeland A."/>
            <person name="Barry K.W."/>
            <person name="Cichocki N."/>
            <person name="Veneault-Fourrey C."/>
            <person name="LaButti K."/>
            <person name="Lindquist E.A."/>
            <person name="Lipzen A."/>
            <person name="Lundell T."/>
            <person name="Morin E."/>
            <person name="Murat C."/>
            <person name="Riley R."/>
            <person name="Ohm R."/>
            <person name="Sun H."/>
            <person name="Tunlid A."/>
            <person name="Henrissat B."/>
            <person name="Grigoriev I.V."/>
            <person name="Hibbett D.S."/>
            <person name="Martin F."/>
        </authorList>
    </citation>
    <scope>NUCLEOTIDE SEQUENCE [LARGE SCALE GENOMIC DNA]</scope>
    <source>
        <strain evidence="5 6">SS14</strain>
    </source>
</reference>
<name>A0A0C9TVZ8_SPHS4</name>
<dbReference type="SMART" id="SM00343">
    <property type="entry name" value="ZnF_C2HC"/>
    <property type="match status" value="1"/>
</dbReference>
<feature type="region of interest" description="Disordered" evidence="3">
    <location>
        <begin position="86"/>
        <end position="120"/>
    </location>
</feature>
<dbReference type="OrthoDB" id="3040543at2759"/>
<dbReference type="Pfam" id="PF00098">
    <property type="entry name" value="zf-CCHC"/>
    <property type="match status" value="1"/>
</dbReference>
<dbReference type="GO" id="GO:0003676">
    <property type="term" value="F:nucleic acid binding"/>
    <property type="evidence" value="ECO:0007669"/>
    <property type="project" value="InterPro"/>
</dbReference>